<dbReference type="InterPro" id="IPR007219">
    <property type="entry name" value="XnlR_reg_dom"/>
</dbReference>
<dbReference type="EMBL" id="KZ613828">
    <property type="protein sequence ID" value="PMD58252.1"/>
    <property type="molecule type" value="Genomic_DNA"/>
</dbReference>
<dbReference type="PROSITE" id="PS50048">
    <property type="entry name" value="ZN2_CY6_FUNGAL_2"/>
    <property type="match status" value="1"/>
</dbReference>
<dbReference type="CDD" id="cd00067">
    <property type="entry name" value="GAL4"/>
    <property type="match status" value="1"/>
</dbReference>
<protein>
    <recommendedName>
        <fullName evidence="4">Zn(2)-C6 fungal-type domain-containing protein</fullName>
    </recommendedName>
</protein>
<proteinExistence type="predicted"/>
<dbReference type="GeneID" id="36588614"/>
<sequence>MSELGIELGDDGQQGSSGRPGRVWRACLECRKKKSKCDGNDVCKPCRNRNRACIYPESNDNASTSRQFLATLDERFQKVDTLCQHMEKMLAKFNEVIGSLESLKHQVPNTSVHMSQPMHNKTANKPDLGDTMSSNGAQVALIEDGQVDEGEEFEDGNEEADDETPINIQDHVMTRDSYGKLRYVGGTGTMVLIEALKTLSPEAGTGNTPPTPVDLRHRETNTSILELPFFDRGRTWPPLPFLPKAEQLIRPPRYVSDLLVNLYFDHLHFSMPVIYKPHFMQRYNVLINDRSGETLDPGFLSVFFAVCACASGLLPREPGNPGMFTGLQYYESALLLYYKSTGEGSIEQVQCLALLSICTACWNTLTQSWKFAGQAVRAAQDLGLHRSPERGTGETLKEELCRRVWWSVYGLDRLLSICLGRPMGVEDSDCDCEIPLDLDDDELESYCKEQPDLRIKPATPSQLAGFIAFSKLCQIFGKVIRAVNPLRWQNGRRRSTTSRLSGKEKLFESLDADLFEWLNTVPDSIRFSANSVNYDSPHLTVGVILYIVHAACVINLHRPLIPDLNRVSFSSKHPSFLQCVNAARSCIGVAELIQARVPPSHHLAFCTHYLALSGVLM</sequence>
<dbReference type="Gene3D" id="4.10.240.10">
    <property type="entry name" value="Zn(2)-C6 fungal-type DNA-binding domain"/>
    <property type="match status" value="1"/>
</dbReference>
<dbReference type="Proteomes" id="UP000235371">
    <property type="component" value="Unassembled WGS sequence"/>
</dbReference>
<dbReference type="GO" id="GO:0000981">
    <property type="term" value="F:DNA-binding transcription factor activity, RNA polymerase II-specific"/>
    <property type="evidence" value="ECO:0007669"/>
    <property type="project" value="InterPro"/>
</dbReference>
<keyword evidence="2" id="KW-0539">Nucleus</keyword>
<dbReference type="Pfam" id="PF00172">
    <property type="entry name" value="Zn_clus"/>
    <property type="match status" value="1"/>
</dbReference>
<dbReference type="GO" id="GO:0008270">
    <property type="term" value="F:zinc ion binding"/>
    <property type="evidence" value="ECO:0007669"/>
    <property type="project" value="InterPro"/>
</dbReference>
<dbReference type="GO" id="GO:0006351">
    <property type="term" value="P:DNA-templated transcription"/>
    <property type="evidence" value="ECO:0007669"/>
    <property type="project" value="InterPro"/>
</dbReference>
<accession>A0A2J6T5E8</accession>
<evidence type="ECO:0000313" key="6">
    <source>
        <dbReference type="Proteomes" id="UP000235371"/>
    </source>
</evidence>
<feature type="region of interest" description="Disordered" evidence="3">
    <location>
        <begin position="112"/>
        <end position="131"/>
    </location>
</feature>
<dbReference type="PANTHER" id="PTHR46910:SF1">
    <property type="entry name" value="MISCELLANEOUS ZN(II)2CYS6 TRANSCRIPTION FACTOR (EUROFUNG)-RELATED"/>
    <property type="match status" value="1"/>
</dbReference>
<gene>
    <name evidence="5" type="ORF">K444DRAFT_614504</name>
</gene>
<dbReference type="InterPro" id="IPR001138">
    <property type="entry name" value="Zn2Cys6_DnaBD"/>
</dbReference>
<dbReference type="OrthoDB" id="3364175at2759"/>
<dbReference type="GO" id="GO:0003677">
    <property type="term" value="F:DNA binding"/>
    <property type="evidence" value="ECO:0007669"/>
    <property type="project" value="InterPro"/>
</dbReference>
<dbReference type="SMART" id="SM00066">
    <property type="entry name" value="GAL4"/>
    <property type="match status" value="1"/>
</dbReference>
<dbReference type="RefSeq" id="XP_024735156.1">
    <property type="nucleotide sequence ID" value="XM_024880537.1"/>
</dbReference>
<dbReference type="CDD" id="cd12148">
    <property type="entry name" value="fungal_TF_MHR"/>
    <property type="match status" value="1"/>
</dbReference>
<dbReference type="SUPFAM" id="SSF57701">
    <property type="entry name" value="Zn2/Cys6 DNA-binding domain"/>
    <property type="match status" value="1"/>
</dbReference>
<evidence type="ECO:0000256" key="1">
    <source>
        <dbReference type="ARBA" id="ARBA00022723"/>
    </source>
</evidence>
<feature type="compositionally biased region" description="Polar residues" evidence="3">
    <location>
        <begin position="112"/>
        <end position="123"/>
    </location>
</feature>
<keyword evidence="6" id="KW-1185">Reference proteome</keyword>
<organism evidence="5 6">
    <name type="scientific">Hyaloscypha bicolor E</name>
    <dbReference type="NCBI Taxonomy" id="1095630"/>
    <lineage>
        <taxon>Eukaryota</taxon>
        <taxon>Fungi</taxon>
        <taxon>Dikarya</taxon>
        <taxon>Ascomycota</taxon>
        <taxon>Pezizomycotina</taxon>
        <taxon>Leotiomycetes</taxon>
        <taxon>Helotiales</taxon>
        <taxon>Hyaloscyphaceae</taxon>
        <taxon>Hyaloscypha</taxon>
        <taxon>Hyaloscypha bicolor</taxon>
    </lineage>
</organism>
<keyword evidence="1" id="KW-0479">Metal-binding</keyword>
<evidence type="ECO:0000259" key="4">
    <source>
        <dbReference type="PROSITE" id="PS50048"/>
    </source>
</evidence>
<dbReference type="PANTHER" id="PTHR46910">
    <property type="entry name" value="TRANSCRIPTION FACTOR PDR1"/>
    <property type="match status" value="1"/>
</dbReference>
<feature type="region of interest" description="Disordered" evidence="3">
    <location>
        <begin position="1"/>
        <end position="20"/>
    </location>
</feature>
<evidence type="ECO:0000256" key="2">
    <source>
        <dbReference type="ARBA" id="ARBA00023242"/>
    </source>
</evidence>
<feature type="domain" description="Zn(2)-C6 fungal-type" evidence="4">
    <location>
        <begin position="26"/>
        <end position="55"/>
    </location>
</feature>
<dbReference type="InterPro" id="IPR036864">
    <property type="entry name" value="Zn2-C6_fun-type_DNA-bd_sf"/>
</dbReference>
<evidence type="ECO:0000256" key="3">
    <source>
        <dbReference type="SAM" id="MobiDB-lite"/>
    </source>
</evidence>
<dbReference type="PROSITE" id="PS00463">
    <property type="entry name" value="ZN2_CY6_FUNGAL_1"/>
    <property type="match status" value="1"/>
</dbReference>
<dbReference type="STRING" id="1095630.A0A2J6T5E8"/>
<dbReference type="AlphaFoldDB" id="A0A2J6T5E8"/>
<dbReference type="Pfam" id="PF04082">
    <property type="entry name" value="Fungal_trans"/>
    <property type="match status" value="1"/>
</dbReference>
<name>A0A2J6T5E8_9HELO</name>
<dbReference type="InterPro" id="IPR050987">
    <property type="entry name" value="AtrR-like"/>
</dbReference>
<dbReference type="InParanoid" id="A0A2J6T5E8"/>
<dbReference type="SMART" id="SM00906">
    <property type="entry name" value="Fungal_trans"/>
    <property type="match status" value="1"/>
</dbReference>
<evidence type="ECO:0000313" key="5">
    <source>
        <dbReference type="EMBL" id="PMD58252.1"/>
    </source>
</evidence>
<reference evidence="5 6" key="1">
    <citation type="submission" date="2016-04" db="EMBL/GenBank/DDBJ databases">
        <title>A degradative enzymes factory behind the ericoid mycorrhizal symbiosis.</title>
        <authorList>
            <consortium name="DOE Joint Genome Institute"/>
            <person name="Martino E."/>
            <person name="Morin E."/>
            <person name="Grelet G."/>
            <person name="Kuo A."/>
            <person name="Kohler A."/>
            <person name="Daghino S."/>
            <person name="Barry K."/>
            <person name="Choi C."/>
            <person name="Cichocki N."/>
            <person name="Clum A."/>
            <person name="Copeland A."/>
            <person name="Hainaut M."/>
            <person name="Haridas S."/>
            <person name="Labutti K."/>
            <person name="Lindquist E."/>
            <person name="Lipzen A."/>
            <person name="Khouja H.-R."/>
            <person name="Murat C."/>
            <person name="Ohm R."/>
            <person name="Olson A."/>
            <person name="Spatafora J."/>
            <person name="Veneault-Fourrey C."/>
            <person name="Henrissat B."/>
            <person name="Grigoriev I."/>
            <person name="Martin F."/>
            <person name="Perotto S."/>
        </authorList>
    </citation>
    <scope>NUCLEOTIDE SEQUENCE [LARGE SCALE GENOMIC DNA]</scope>
    <source>
        <strain evidence="5 6">E</strain>
    </source>
</reference>